<feature type="non-terminal residue" evidence="1">
    <location>
        <position position="673"/>
    </location>
</feature>
<reference evidence="1" key="1">
    <citation type="submission" date="2021-06" db="EMBL/GenBank/DDBJ databases">
        <authorList>
            <person name="Kallberg Y."/>
            <person name="Tangrot J."/>
            <person name="Rosling A."/>
        </authorList>
    </citation>
    <scope>NUCLEOTIDE SEQUENCE</scope>
    <source>
        <strain evidence="1">MA461A</strain>
    </source>
</reference>
<dbReference type="Proteomes" id="UP000789920">
    <property type="component" value="Unassembled WGS sequence"/>
</dbReference>
<sequence length="673" mass="77917">MSPLKRCLGSDRKKEVKRLSNNSGAEENIEFQEWLNKTCLSVEDKEKVKEIIIDENNPLEEIDGGKLDLREYPNLETLIIDGEELKSKLISLNVSKCLNLKRVYCYGNQLTKLDLTNLPKLEELICSDNRLTSLDLTNLNRLKLLLCRDNQLTKINYPLNPKKLTELSIRNNNLVEHDLSIFSRFINLEKLFIGNDYKENIEKGEYNRFFGSLKPLQNLTKLKLLHINNTYVDTDLENLPENIREIYCQTCLDDNQLAKLQLESETKIHALPHNYDENEKKMTSVIKKLSNQKYPKEKRNKVREIYLNEPGLEGELDLSDFTYDGYGDIKVYISTCVDEAKLIIKTQLEKVKIMKLVQAQKYICKQYPTTEARENTTKLGISSENLEGELDLSDFVNLRSLNCSYNKLTSLNINNCSQLESIWCTGNQLINLEISSCPNLTLIDCSENQLVGLDFSQNNSLSEIHCHGNLLEEITLPSIKDKLIILILNVKEKINQGIYNRWYGSLMFLKNIAKLKELEIIDTDIDSGLEHLPANLEKIYCKWRDDGNLFSKFAEEATQKWIELGFTKDACEEWLKVGMKVDDSDYCAWLRDVKKIDAKEMMDYDNNEQLEKEFKEHLKTLETKEKELENLKSELQLLGGKMVNWSKKRKIKESIDNLTNEINITKGLKLSGK</sequence>
<evidence type="ECO:0000313" key="2">
    <source>
        <dbReference type="Proteomes" id="UP000789920"/>
    </source>
</evidence>
<protein>
    <submittedName>
        <fullName evidence="1">36329_t:CDS:1</fullName>
    </submittedName>
</protein>
<evidence type="ECO:0000313" key="1">
    <source>
        <dbReference type="EMBL" id="CAG8592538.1"/>
    </source>
</evidence>
<organism evidence="1 2">
    <name type="scientific">Racocetra persica</name>
    <dbReference type="NCBI Taxonomy" id="160502"/>
    <lineage>
        <taxon>Eukaryota</taxon>
        <taxon>Fungi</taxon>
        <taxon>Fungi incertae sedis</taxon>
        <taxon>Mucoromycota</taxon>
        <taxon>Glomeromycotina</taxon>
        <taxon>Glomeromycetes</taxon>
        <taxon>Diversisporales</taxon>
        <taxon>Gigasporaceae</taxon>
        <taxon>Racocetra</taxon>
    </lineage>
</organism>
<comment type="caution">
    <text evidence="1">The sequence shown here is derived from an EMBL/GenBank/DDBJ whole genome shotgun (WGS) entry which is preliminary data.</text>
</comment>
<dbReference type="EMBL" id="CAJVQC010008445">
    <property type="protein sequence ID" value="CAG8592538.1"/>
    <property type="molecule type" value="Genomic_DNA"/>
</dbReference>
<gene>
    <name evidence="1" type="ORF">RPERSI_LOCUS5595</name>
</gene>
<accession>A0ACA9MHV1</accession>
<proteinExistence type="predicted"/>
<keyword evidence="2" id="KW-1185">Reference proteome</keyword>
<name>A0ACA9MHV1_9GLOM</name>